<dbReference type="Pfam" id="PF07719">
    <property type="entry name" value="TPR_2"/>
    <property type="match status" value="1"/>
</dbReference>
<dbReference type="SMART" id="SM00028">
    <property type="entry name" value="TPR"/>
    <property type="match status" value="3"/>
</dbReference>
<feature type="compositionally biased region" description="Acidic residues" evidence="4">
    <location>
        <begin position="76"/>
        <end position="90"/>
    </location>
</feature>
<dbReference type="Gene3D" id="1.25.40.10">
    <property type="entry name" value="Tetratricopeptide repeat domain"/>
    <property type="match status" value="1"/>
</dbReference>
<dbReference type="SUPFAM" id="SSF48452">
    <property type="entry name" value="TPR-like"/>
    <property type="match status" value="1"/>
</dbReference>
<name>A0A8S4GAE7_PLUXY</name>
<evidence type="ECO:0000256" key="2">
    <source>
        <dbReference type="ARBA" id="ARBA00022803"/>
    </source>
</evidence>
<feature type="repeat" description="TPR" evidence="3">
    <location>
        <begin position="185"/>
        <end position="218"/>
    </location>
</feature>
<dbReference type="InterPro" id="IPR013105">
    <property type="entry name" value="TPR_2"/>
</dbReference>
<sequence length="282" mass="31820">MSEEQAKSSGVIPSNEEIIDEITKDLKSSAISAENPEEFVINPGTSQEDLPSKSGDSQKTDIPDWVAGDLDKDEKETSEEDTKESDDIDEEGLRAAELALTDDQKAERKIIAEELKVAGNLAFKDGDYERSIEKYTEGLITCPLQFTQQRSILYCNRSAAKMKLTKYSDAVKDCSKAIELDDKYVKAYIRRAQSYEASDKLDEALADWQKILEFDPSHKDAKVATIRLPPLIEERNEKLKTEMMGKLKDLGNMILKPFGLSTENFKLEQDPESKGYKINFQQ</sequence>
<dbReference type="EMBL" id="CAJHNJ030000153">
    <property type="protein sequence ID" value="CAG9136677.1"/>
    <property type="molecule type" value="Genomic_DNA"/>
</dbReference>
<dbReference type="InterPro" id="IPR052769">
    <property type="entry name" value="TPR_domain_protein"/>
</dbReference>
<evidence type="ECO:0000313" key="6">
    <source>
        <dbReference type="Proteomes" id="UP000653454"/>
    </source>
</evidence>
<dbReference type="PANTHER" id="PTHR46014:SF1">
    <property type="entry name" value="TETRATRICOPEPTIDE REPEAT PROTEIN 1"/>
    <property type="match status" value="1"/>
</dbReference>
<dbReference type="PROSITE" id="PS50005">
    <property type="entry name" value="TPR"/>
    <property type="match status" value="1"/>
</dbReference>
<evidence type="ECO:0000313" key="5">
    <source>
        <dbReference type="EMBL" id="CAG9136677.1"/>
    </source>
</evidence>
<feature type="compositionally biased region" description="Polar residues" evidence="4">
    <location>
        <begin position="43"/>
        <end position="55"/>
    </location>
</feature>
<dbReference type="OrthoDB" id="1872379at2759"/>
<evidence type="ECO:0000256" key="4">
    <source>
        <dbReference type="SAM" id="MobiDB-lite"/>
    </source>
</evidence>
<evidence type="ECO:0000256" key="1">
    <source>
        <dbReference type="ARBA" id="ARBA00022737"/>
    </source>
</evidence>
<dbReference type="AlphaFoldDB" id="A0A8S4GAE7"/>
<dbReference type="PANTHER" id="PTHR46014">
    <property type="entry name" value="TETRATRICOPEPTIDE REPEAT PROTEIN 1"/>
    <property type="match status" value="1"/>
</dbReference>
<keyword evidence="2 3" id="KW-0802">TPR repeat</keyword>
<dbReference type="KEGG" id="pxy:105393674"/>
<reference evidence="5" key="1">
    <citation type="submission" date="2020-11" db="EMBL/GenBank/DDBJ databases">
        <authorList>
            <person name="Whiteford S."/>
        </authorList>
    </citation>
    <scope>NUCLEOTIDE SEQUENCE</scope>
</reference>
<comment type="caution">
    <text evidence="5">The sequence shown here is derived from an EMBL/GenBank/DDBJ whole genome shotgun (WGS) entry which is preliminary data.</text>
</comment>
<dbReference type="InterPro" id="IPR011990">
    <property type="entry name" value="TPR-like_helical_dom_sf"/>
</dbReference>
<evidence type="ECO:0000256" key="3">
    <source>
        <dbReference type="PROSITE-ProRule" id="PRU00339"/>
    </source>
</evidence>
<dbReference type="InterPro" id="IPR019734">
    <property type="entry name" value="TPR_rpt"/>
</dbReference>
<keyword evidence="1" id="KW-0677">Repeat</keyword>
<gene>
    <name evidence="5" type="ORF">PLXY2_LOCUS14921</name>
</gene>
<feature type="region of interest" description="Disordered" evidence="4">
    <location>
        <begin position="29"/>
        <end position="92"/>
    </location>
</feature>
<organism evidence="5 6">
    <name type="scientific">Plutella xylostella</name>
    <name type="common">Diamondback moth</name>
    <name type="synonym">Plutella maculipennis</name>
    <dbReference type="NCBI Taxonomy" id="51655"/>
    <lineage>
        <taxon>Eukaryota</taxon>
        <taxon>Metazoa</taxon>
        <taxon>Ecdysozoa</taxon>
        <taxon>Arthropoda</taxon>
        <taxon>Hexapoda</taxon>
        <taxon>Insecta</taxon>
        <taxon>Pterygota</taxon>
        <taxon>Neoptera</taxon>
        <taxon>Endopterygota</taxon>
        <taxon>Lepidoptera</taxon>
        <taxon>Glossata</taxon>
        <taxon>Ditrysia</taxon>
        <taxon>Yponomeutoidea</taxon>
        <taxon>Plutellidae</taxon>
        <taxon>Plutella</taxon>
    </lineage>
</organism>
<protein>
    <submittedName>
        <fullName evidence="5">(diamondback moth) hypothetical protein</fullName>
    </submittedName>
</protein>
<proteinExistence type="predicted"/>
<keyword evidence="6" id="KW-1185">Reference proteome</keyword>
<dbReference type="Proteomes" id="UP000653454">
    <property type="component" value="Unassembled WGS sequence"/>
</dbReference>
<accession>A0A8S4GAE7</accession>